<dbReference type="GO" id="GO:0046872">
    <property type="term" value="F:metal ion binding"/>
    <property type="evidence" value="ECO:0007669"/>
    <property type="project" value="UniProtKB-KW"/>
</dbReference>
<name>A0A917CZ61_9NOCA</name>
<dbReference type="InterPro" id="IPR017927">
    <property type="entry name" value="FAD-bd_FR_type"/>
</dbReference>
<dbReference type="GO" id="GO:0051537">
    <property type="term" value="F:2 iron, 2 sulfur cluster binding"/>
    <property type="evidence" value="ECO:0007669"/>
    <property type="project" value="UniProtKB-KW"/>
</dbReference>
<dbReference type="InterPro" id="IPR039261">
    <property type="entry name" value="FNR_nucleotide-bd"/>
</dbReference>
<dbReference type="InterPro" id="IPR017938">
    <property type="entry name" value="Riboflavin_synthase-like_b-brl"/>
</dbReference>
<dbReference type="Proteomes" id="UP000654257">
    <property type="component" value="Unassembled WGS sequence"/>
</dbReference>
<keyword evidence="3" id="KW-0001">2Fe-2S</keyword>
<keyword evidence="5" id="KW-0560">Oxidoreductase</keyword>
<dbReference type="PANTHER" id="PTHR47354:SF1">
    <property type="entry name" value="CARNITINE MONOOXYGENASE REDUCTASE SUBUNIT"/>
    <property type="match status" value="1"/>
</dbReference>
<dbReference type="InterPro" id="IPR036010">
    <property type="entry name" value="2Fe-2S_ferredoxin-like_sf"/>
</dbReference>
<dbReference type="Gene3D" id="3.40.50.80">
    <property type="entry name" value="Nucleotide-binding domain of ferredoxin-NADP reductase (FNR) module"/>
    <property type="match status" value="1"/>
</dbReference>
<gene>
    <name evidence="10" type="ORF">GCM10007304_16830</name>
</gene>
<dbReference type="PANTHER" id="PTHR47354">
    <property type="entry name" value="NADH OXIDOREDUCTASE HCR"/>
    <property type="match status" value="1"/>
</dbReference>
<comment type="caution">
    <text evidence="10">The sequence shown here is derived from an EMBL/GenBank/DDBJ whole genome shotgun (WGS) entry which is preliminary data.</text>
</comment>
<feature type="domain" description="2Fe-2S ferredoxin-type" evidence="8">
    <location>
        <begin position="235"/>
        <end position="322"/>
    </location>
</feature>
<accession>A0A917CZ61</accession>
<keyword evidence="11" id="KW-1185">Reference proteome</keyword>
<dbReference type="InterPro" id="IPR006058">
    <property type="entry name" value="2Fe2S_fd_BS"/>
</dbReference>
<evidence type="ECO:0000259" key="8">
    <source>
        <dbReference type="PROSITE" id="PS51085"/>
    </source>
</evidence>
<organism evidence="10 11">
    <name type="scientific">Rhodococcoides trifolii</name>
    <dbReference type="NCBI Taxonomy" id="908250"/>
    <lineage>
        <taxon>Bacteria</taxon>
        <taxon>Bacillati</taxon>
        <taxon>Actinomycetota</taxon>
        <taxon>Actinomycetes</taxon>
        <taxon>Mycobacteriales</taxon>
        <taxon>Nocardiaceae</taxon>
        <taxon>Rhodococcoides</taxon>
    </lineage>
</organism>
<dbReference type="SUPFAM" id="SSF63380">
    <property type="entry name" value="Riboflavin synthase domain-like"/>
    <property type="match status" value="1"/>
</dbReference>
<feature type="domain" description="FAD-binding FR-type" evidence="9">
    <location>
        <begin position="8"/>
        <end position="112"/>
    </location>
</feature>
<dbReference type="GO" id="GO:0016491">
    <property type="term" value="F:oxidoreductase activity"/>
    <property type="evidence" value="ECO:0007669"/>
    <property type="project" value="UniProtKB-KW"/>
</dbReference>
<dbReference type="RefSeq" id="WP_229745893.1">
    <property type="nucleotide sequence ID" value="NZ_BMCU01000002.1"/>
</dbReference>
<dbReference type="PROSITE" id="PS51085">
    <property type="entry name" value="2FE2S_FER_2"/>
    <property type="match status" value="1"/>
</dbReference>
<dbReference type="PROSITE" id="PS51384">
    <property type="entry name" value="FAD_FR"/>
    <property type="match status" value="1"/>
</dbReference>
<dbReference type="SUPFAM" id="SSF52343">
    <property type="entry name" value="Ferredoxin reductase-like, C-terminal NADP-linked domain"/>
    <property type="match status" value="1"/>
</dbReference>
<evidence type="ECO:0000256" key="3">
    <source>
        <dbReference type="ARBA" id="ARBA00022714"/>
    </source>
</evidence>
<dbReference type="CDD" id="cd06185">
    <property type="entry name" value="PDR_like"/>
    <property type="match status" value="1"/>
</dbReference>
<sequence length="322" mass="35267">MNTKLSDSDVVELEVVVVATHDAADGIRAFDFARVDGEPMPPWNPGAHIDLLLTPGLERQYSLCGDPNQLETWRVAVLREPESRGGSEWVHERLAEGDKLRIRGPRNNFPLVEASEYIFIAGGIGITPLLPMIAECEAKGRPWTLTYGGRSPSSMGFTHIESEYDGKVTLWPQDSRGLIDLAALLNTPRDGAAVYCCGPGVLLDAVEKSCEHWPDGSLHLERFRPKAGALDGVSRSFEIELDQTGLVLTVGENESIVDVLDKAGVEVPTSCREGTCGTCETVVLDGIPDHRDSFLNDFERDSNEVMMVCCSRAKCDRLVLDL</sequence>
<evidence type="ECO:0000259" key="9">
    <source>
        <dbReference type="PROSITE" id="PS51384"/>
    </source>
</evidence>
<keyword evidence="2" id="KW-0285">Flavoprotein</keyword>
<proteinExistence type="predicted"/>
<reference evidence="10" key="1">
    <citation type="journal article" date="2014" name="Int. J. Syst. Evol. Microbiol.">
        <title>Complete genome sequence of Corynebacterium casei LMG S-19264T (=DSM 44701T), isolated from a smear-ripened cheese.</title>
        <authorList>
            <consortium name="US DOE Joint Genome Institute (JGI-PGF)"/>
            <person name="Walter F."/>
            <person name="Albersmeier A."/>
            <person name="Kalinowski J."/>
            <person name="Ruckert C."/>
        </authorList>
    </citation>
    <scope>NUCLEOTIDE SEQUENCE</scope>
    <source>
        <strain evidence="10">CCM 7905</strain>
    </source>
</reference>
<protein>
    <submittedName>
        <fullName evidence="10">Ferredoxin</fullName>
    </submittedName>
</protein>
<evidence type="ECO:0000313" key="11">
    <source>
        <dbReference type="Proteomes" id="UP000654257"/>
    </source>
</evidence>
<reference evidence="10" key="2">
    <citation type="submission" date="2020-09" db="EMBL/GenBank/DDBJ databases">
        <authorList>
            <person name="Sun Q."/>
            <person name="Sedlacek I."/>
        </authorList>
    </citation>
    <scope>NUCLEOTIDE SEQUENCE</scope>
    <source>
        <strain evidence="10">CCM 7905</strain>
    </source>
</reference>
<dbReference type="AlphaFoldDB" id="A0A917CZ61"/>
<keyword evidence="7" id="KW-0411">Iron-sulfur</keyword>
<dbReference type="SUPFAM" id="SSF54292">
    <property type="entry name" value="2Fe-2S ferredoxin-like"/>
    <property type="match status" value="1"/>
</dbReference>
<dbReference type="Pfam" id="PF00111">
    <property type="entry name" value="Fer2"/>
    <property type="match status" value="1"/>
</dbReference>
<keyword evidence="4" id="KW-0479">Metal-binding</keyword>
<dbReference type="InterPro" id="IPR050415">
    <property type="entry name" value="MRET"/>
</dbReference>
<dbReference type="PRINTS" id="PR00409">
    <property type="entry name" value="PHDIOXRDTASE"/>
</dbReference>
<evidence type="ECO:0000256" key="4">
    <source>
        <dbReference type="ARBA" id="ARBA00022723"/>
    </source>
</evidence>
<dbReference type="EMBL" id="BMCU01000002">
    <property type="protein sequence ID" value="GGG03368.1"/>
    <property type="molecule type" value="Genomic_DNA"/>
</dbReference>
<evidence type="ECO:0000313" key="10">
    <source>
        <dbReference type="EMBL" id="GGG03368.1"/>
    </source>
</evidence>
<evidence type="ECO:0000256" key="1">
    <source>
        <dbReference type="ARBA" id="ARBA00001974"/>
    </source>
</evidence>
<dbReference type="PROSITE" id="PS00197">
    <property type="entry name" value="2FE2S_FER_1"/>
    <property type="match status" value="1"/>
</dbReference>
<dbReference type="CDD" id="cd00207">
    <property type="entry name" value="fer2"/>
    <property type="match status" value="1"/>
</dbReference>
<evidence type="ECO:0000256" key="6">
    <source>
        <dbReference type="ARBA" id="ARBA00023004"/>
    </source>
</evidence>
<evidence type="ECO:0000256" key="2">
    <source>
        <dbReference type="ARBA" id="ARBA00022630"/>
    </source>
</evidence>
<evidence type="ECO:0000256" key="5">
    <source>
        <dbReference type="ARBA" id="ARBA00023002"/>
    </source>
</evidence>
<dbReference type="Gene3D" id="3.10.20.30">
    <property type="match status" value="1"/>
</dbReference>
<dbReference type="InterPro" id="IPR001041">
    <property type="entry name" value="2Fe-2S_ferredoxin-type"/>
</dbReference>
<comment type="cofactor">
    <cofactor evidence="1">
        <name>FAD</name>
        <dbReference type="ChEBI" id="CHEBI:57692"/>
    </cofactor>
</comment>
<dbReference type="InterPro" id="IPR012675">
    <property type="entry name" value="Beta-grasp_dom_sf"/>
</dbReference>
<dbReference type="Gene3D" id="2.40.30.10">
    <property type="entry name" value="Translation factors"/>
    <property type="match status" value="1"/>
</dbReference>
<keyword evidence="6" id="KW-0408">Iron</keyword>
<evidence type="ECO:0000256" key="7">
    <source>
        <dbReference type="ARBA" id="ARBA00023014"/>
    </source>
</evidence>